<dbReference type="AlphaFoldDB" id="A0A0A9EIK6"/>
<proteinExistence type="predicted"/>
<dbReference type="EMBL" id="GBRH01202003">
    <property type="protein sequence ID" value="JAD95892.1"/>
    <property type="molecule type" value="Transcribed_RNA"/>
</dbReference>
<accession>A0A0A9EIK6</accession>
<reference evidence="1" key="2">
    <citation type="journal article" date="2015" name="Data Brief">
        <title>Shoot transcriptome of the giant reed, Arundo donax.</title>
        <authorList>
            <person name="Barrero R.A."/>
            <person name="Guerrero F.D."/>
            <person name="Moolhuijzen P."/>
            <person name="Goolsby J.A."/>
            <person name="Tidwell J."/>
            <person name="Bellgard S.E."/>
            <person name="Bellgard M.I."/>
        </authorList>
    </citation>
    <scope>NUCLEOTIDE SEQUENCE</scope>
    <source>
        <tissue evidence="1">Shoot tissue taken approximately 20 cm above the soil surface</tissue>
    </source>
</reference>
<name>A0A0A9EIK6_ARUDO</name>
<reference evidence="1" key="1">
    <citation type="submission" date="2014-09" db="EMBL/GenBank/DDBJ databases">
        <authorList>
            <person name="Magalhaes I.L.F."/>
            <person name="Oliveira U."/>
            <person name="Santos F.R."/>
            <person name="Vidigal T.H.D.A."/>
            <person name="Brescovit A.D."/>
            <person name="Santos A.J."/>
        </authorList>
    </citation>
    <scope>NUCLEOTIDE SEQUENCE</scope>
    <source>
        <tissue evidence="1">Shoot tissue taken approximately 20 cm above the soil surface</tissue>
    </source>
</reference>
<sequence>MDSISASPWRMPAACHSCPTPSPLNPQPCNSFSTRGKANLRSCKLYLCIAFLIESGKQRFLIRSDGAILLT</sequence>
<protein>
    <submittedName>
        <fullName evidence="1">Uncharacterized protein</fullName>
    </submittedName>
</protein>
<organism evidence="1">
    <name type="scientific">Arundo donax</name>
    <name type="common">Giant reed</name>
    <name type="synonym">Donax arundinaceus</name>
    <dbReference type="NCBI Taxonomy" id="35708"/>
    <lineage>
        <taxon>Eukaryota</taxon>
        <taxon>Viridiplantae</taxon>
        <taxon>Streptophyta</taxon>
        <taxon>Embryophyta</taxon>
        <taxon>Tracheophyta</taxon>
        <taxon>Spermatophyta</taxon>
        <taxon>Magnoliopsida</taxon>
        <taxon>Liliopsida</taxon>
        <taxon>Poales</taxon>
        <taxon>Poaceae</taxon>
        <taxon>PACMAD clade</taxon>
        <taxon>Arundinoideae</taxon>
        <taxon>Arundineae</taxon>
        <taxon>Arundo</taxon>
    </lineage>
</organism>
<evidence type="ECO:0000313" key="1">
    <source>
        <dbReference type="EMBL" id="JAD95892.1"/>
    </source>
</evidence>